<dbReference type="Proteomes" id="UP000824120">
    <property type="component" value="Chromosome 3"/>
</dbReference>
<dbReference type="EMBL" id="JACXVP010000003">
    <property type="protein sequence ID" value="KAG5616067.1"/>
    <property type="molecule type" value="Genomic_DNA"/>
</dbReference>
<reference evidence="1 2" key="1">
    <citation type="submission" date="2020-09" db="EMBL/GenBank/DDBJ databases">
        <title>De no assembly of potato wild relative species, Solanum commersonii.</title>
        <authorList>
            <person name="Cho K."/>
        </authorList>
    </citation>
    <scope>NUCLEOTIDE SEQUENCE [LARGE SCALE GENOMIC DNA]</scope>
    <source>
        <strain evidence="1">LZ3.2</strain>
        <tissue evidence="1">Leaf</tissue>
    </source>
</reference>
<dbReference type="AlphaFoldDB" id="A0A9J5ZVF0"/>
<evidence type="ECO:0008006" key="3">
    <source>
        <dbReference type="Google" id="ProtNLM"/>
    </source>
</evidence>
<gene>
    <name evidence="1" type="ORF">H5410_015891</name>
</gene>
<accession>A0A9J5ZVF0</accession>
<evidence type="ECO:0000313" key="2">
    <source>
        <dbReference type="Proteomes" id="UP000824120"/>
    </source>
</evidence>
<evidence type="ECO:0000313" key="1">
    <source>
        <dbReference type="EMBL" id="KAG5616067.1"/>
    </source>
</evidence>
<sequence>MRLLGDNCITNHTVENRYELSKCREEYTRYLKIQLYQNRRKRLTLSKIMNVPEQWIEGNEPIANAYCVLFSEYVYSREAVKQL</sequence>
<proteinExistence type="predicted"/>
<name>A0A9J5ZVF0_SOLCO</name>
<organism evidence="1 2">
    <name type="scientific">Solanum commersonii</name>
    <name type="common">Commerson's wild potato</name>
    <name type="synonym">Commerson's nightshade</name>
    <dbReference type="NCBI Taxonomy" id="4109"/>
    <lineage>
        <taxon>Eukaryota</taxon>
        <taxon>Viridiplantae</taxon>
        <taxon>Streptophyta</taxon>
        <taxon>Embryophyta</taxon>
        <taxon>Tracheophyta</taxon>
        <taxon>Spermatophyta</taxon>
        <taxon>Magnoliopsida</taxon>
        <taxon>eudicotyledons</taxon>
        <taxon>Gunneridae</taxon>
        <taxon>Pentapetalae</taxon>
        <taxon>asterids</taxon>
        <taxon>lamiids</taxon>
        <taxon>Solanales</taxon>
        <taxon>Solanaceae</taxon>
        <taxon>Solanoideae</taxon>
        <taxon>Solaneae</taxon>
        <taxon>Solanum</taxon>
    </lineage>
</organism>
<keyword evidence="2" id="KW-1185">Reference proteome</keyword>
<comment type="caution">
    <text evidence="1">The sequence shown here is derived from an EMBL/GenBank/DDBJ whole genome shotgun (WGS) entry which is preliminary data.</text>
</comment>
<protein>
    <recommendedName>
        <fullName evidence="3">Transposase</fullName>
    </recommendedName>
</protein>